<dbReference type="GO" id="GO:0000902">
    <property type="term" value="P:cell morphogenesis"/>
    <property type="evidence" value="ECO:0007669"/>
    <property type="project" value="TreeGrafter"/>
</dbReference>
<dbReference type="Pfam" id="PF21938">
    <property type="entry name" value="CAP_N"/>
    <property type="match status" value="1"/>
</dbReference>
<name>A0A814BQP8_ADIRI</name>
<feature type="compositionally biased region" description="Pro residues" evidence="5">
    <location>
        <begin position="190"/>
        <end position="199"/>
    </location>
</feature>
<dbReference type="PANTHER" id="PTHR10652">
    <property type="entry name" value="ADENYLYL CYCLASE-ASSOCIATED PROTEIN"/>
    <property type="match status" value="1"/>
</dbReference>
<dbReference type="OrthoDB" id="1601at2759"/>
<evidence type="ECO:0000256" key="5">
    <source>
        <dbReference type="SAM" id="MobiDB-lite"/>
    </source>
</evidence>
<dbReference type="SMART" id="SM00673">
    <property type="entry name" value="CARP"/>
    <property type="match status" value="2"/>
</dbReference>
<evidence type="ECO:0000259" key="6">
    <source>
        <dbReference type="PROSITE" id="PS51329"/>
    </source>
</evidence>
<dbReference type="GO" id="GO:0008179">
    <property type="term" value="F:adenylate cyclase binding"/>
    <property type="evidence" value="ECO:0007669"/>
    <property type="project" value="TreeGrafter"/>
</dbReference>
<dbReference type="InterPro" id="IPR036222">
    <property type="entry name" value="CAP_N_sf"/>
</dbReference>
<feature type="domain" description="C-CAP/cofactor C-like" evidence="6">
    <location>
        <begin position="279"/>
        <end position="416"/>
    </location>
</feature>
<dbReference type="GO" id="GO:0007015">
    <property type="term" value="P:actin filament organization"/>
    <property type="evidence" value="ECO:0007669"/>
    <property type="project" value="TreeGrafter"/>
</dbReference>
<comment type="similarity">
    <text evidence="2">Belongs to the CAP family.</text>
</comment>
<reference evidence="8" key="1">
    <citation type="submission" date="2021-02" db="EMBL/GenBank/DDBJ databases">
        <authorList>
            <person name="Nowell W R."/>
        </authorList>
    </citation>
    <scope>NUCLEOTIDE SEQUENCE</scope>
</reference>
<dbReference type="InterPro" id="IPR036223">
    <property type="entry name" value="CAP_C_sf"/>
</dbReference>
<dbReference type="SUPFAM" id="SSF101278">
    <property type="entry name" value="N-terminal domain of adenylylcyclase associated protein, CAP"/>
    <property type="match status" value="1"/>
</dbReference>
<feature type="compositionally biased region" description="Low complexity" evidence="5">
    <location>
        <begin position="265"/>
        <end position="282"/>
    </location>
</feature>
<dbReference type="InterPro" id="IPR016098">
    <property type="entry name" value="CAP/MinC_C"/>
</dbReference>
<evidence type="ECO:0000313" key="10">
    <source>
        <dbReference type="Proteomes" id="UP000663852"/>
    </source>
</evidence>
<gene>
    <name evidence="8" type="ORF">EDS130_LOCUS11297</name>
    <name evidence="7" type="ORF">XAT740_LOCUS17</name>
</gene>
<evidence type="ECO:0000256" key="4">
    <source>
        <dbReference type="ARBA" id="ARBA00023136"/>
    </source>
</evidence>
<evidence type="ECO:0000256" key="3">
    <source>
        <dbReference type="ARBA" id="ARBA00022475"/>
    </source>
</evidence>
<comment type="subcellular location">
    <subcellularLocation>
        <location evidence="1">Cell membrane</location>
        <topology evidence="1">Peripheral membrane protein</topology>
    </subcellularLocation>
</comment>
<sequence length="440" mass="48570">MASQSNDHLPALKDYNAILENTLAPFATASRKLGGELPAMIDHVTRLFSAQQQFLRSALQNKKPTNDQQIQELIKPQSTEIEAICAYTNKNRKSPFFNHLSAISEGIPALGWILVSPTPAPHIKEMSDAAQFYANRVLKEFKEKDPTHVEWVKDWMKVLNDLHAYVKQHHTTGLTWGAHGSQHGSSAASAPPPPPPPPTSDLLSSTTHADDGQSRTELMNSINALGMGVTAHLKKVPDELKLHKNTQLREKLVDQPVERSNKCHASSSNTSSSAAATSTTGSPKLALEGNKWMVEYFSNRADLKISETNMKQTVYIYKCANCTIQIEGKVNSIVLDQCTKVGLQFTSVVSLVEFINCRSMKIQVIDRVPTIQIEKTDGCHVYLSKTSLDTEFITSKSSEMTVNVPFGDGEYKEHPIPEQFKTHLKAGKQLITVPNESAGV</sequence>
<dbReference type="SUPFAM" id="SSF69340">
    <property type="entry name" value="C-terminal domain of adenylylcyclase associated protein"/>
    <property type="match status" value="1"/>
</dbReference>
<dbReference type="GO" id="GO:0003779">
    <property type="term" value="F:actin binding"/>
    <property type="evidence" value="ECO:0007669"/>
    <property type="project" value="InterPro"/>
</dbReference>
<dbReference type="Gene3D" id="1.25.40.330">
    <property type="entry name" value="Adenylate cyclase-associated CAP, N-terminal domain"/>
    <property type="match status" value="1"/>
</dbReference>
<dbReference type="Proteomes" id="UP000663852">
    <property type="component" value="Unassembled WGS sequence"/>
</dbReference>
<evidence type="ECO:0000313" key="8">
    <source>
        <dbReference type="EMBL" id="CAF0931107.1"/>
    </source>
</evidence>
<evidence type="ECO:0000256" key="1">
    <source>
        <dbReference type="ARBA" id="ARBA00004202"/>
    </source>
</evidence>
<dbReference type="InterPro" id="IPR017901">
    <property type="entry name" value="C-CAP_CF_C-like"/>
</dbReference>
<comment type="caution">
    <text evidence="8">The sequence shown here is derived from an EMBL/GenBank/DDBJ whole genome shotgun (WGS) entry which is preliminary data.</text>
</comment>
<dbReference type="FunFam" id="1.25.40.330:FF:000001">
    <property type="entry name" value="Adenylyl cyclase-associated protein"/>
    <property type="match status" value="1"/>
</dbReference>
<dbReference type="InterPro" id="IPR053950">
    <property type="entry name" value="CAP_N"/>
</dbReference>
<dbReference type="Pfam" id="PF08603">
    <property type="entry name" value="CAP_C"/>
    <property type="match status" value="1"/>
</dbReference>
<evidence type="ECO:0000256" key="2">
    <source>
        <dbReference type="ARBA" id="ARBA00007659"/>
    </source>
</evidence>
<accession>A0A814BQP8</accession>
<feature type="region of interest" description="Disordered" evidence="5">
    <location>
        <begin position="253"/>
        <end position="282"/>
    </location>
</feature>
<keyword evidence="4" id="KW-0472">Membrane</keyword>
<evidence type="ECO:0000313" key="9">
    <source>
        <dbReference type="Proteomes" id="UP000663828"/>
    </source>
</evidence>
<keyword evidence="9" id="KW-1185">Reference proteome</keyword>
<dbReference type="GO" id="GO:0005737">
    <property type="term" value="C:cytoplasm"/>
    <property type="evidence" value="ECO:0007669"/>
    <property type="project" value="TreeGrafter"/>
</dbReference>
<dbReference type="EMBL" id="CAJNOR010000001">
    <property type="protein sequence ID" value="CAF0743152.1"/>
    <property type="molecule type" value="Genomic_DNA"/>
</dbReference>
<proteinExistence type="inferred from homology"/>
<dbReference type="GO" id="GO:0019933">
    <property type="term" value="P:cAMP-mediated signaling"/>
    <property type="evidence" value="ECO:0007669"/>
    <property type="project" value="TreeGrafter"/>
</dbReference>
<protein>
    <recommendedName>
        <fullName evidence="6">C-CAP/cofactor C-like domain-containing protein</fullName>
    </recommendedName>
</protein>
<dbReference type="InterPro" id="IPR006599">
    <property type="entry name" value="CARP_motif"/>
</dbReference>
<organism evidence="8 10">
    <name type="scientific">Adineta ricciae</name>
    <name type="common">Rotifer</name>
    <dbReference type="NCBI Taxonomy" id="249248"/>
    <lineage>
        <taxon>Eukaryota</taxon>
        <taxon>Metazoa</taxon>
        <taxon>Spiralia</taxon>
        <taxon>Gnathifera</taxon>
        <taxon>Rotifera</taxon>
        <taxon>Eurotatoria</taxon>
        <taxon>Bdelloidea</taxon>
        <taxon>Adinetida</taxon>
        <taxon>Adinetidae</taxon>
        <taxon>Adineta</taxon>
    </lineage>
</organism>
<evidence type="ECO:0000313" key="7">
    <source>
        <dbReference type="EMBL" id="CAF0743152.1"/>
    </source>
</evidence>
<dbReference type="FunFam" id="2.160.20.70:FF:000001">
    <property type="entry name" value="Adenylyl cyclase-associated protein"/>
    <property type="match status" value="1"/>
</dbReference>
<dbReference type="PANTHER" id="PTHR10652:SF0">
    <property type="entry name" value="ADENYLYL CYCLASE-ASSOCIATED PROTEIN"/>
    <property type="match status" value="1"/>
</dbReference>
<dbReference type="InterPro" id="IPR013912">
    <property type="entry name" value="Adenylate_cyclase-assoc_CAP_C"/>
</dbReference>
<dbReference type="GO" id="GO:0005886">
    <property type="term" value="C:plasma membrane"/>
    <property type="evidence" value="ECO:0007669"/>
    <property type="project" value="UniProtKB-SubCell"/>
</dbReference>
<dbReference type="Gene3D" id="2.160.20.70">
    <property type="match status" value="1"/>
</dbReference>
<dbReference type="AlphaFoldDB" id="A0A814BQP8"/>
<feature type="region of interest" description="Disordered" evidence="5">
    <location>
        <begin position="175"/>
        <end position="213"/>
    </location>
</feature>
<dbReference type="EMBL" id="CAJNOJ010000041">
    <property type="protein sequence ID" value="CAF0931107.1"/>
    <property type="molecule type" value="Genomic_DNA"/>
</dbReference>
<keyword evidence="3" id="KW-1003">Cell membrane</keyword>
<dbReference type="PROSITE" id="PS51329">
    <property type="entry name" value="C_CAP_COFACTOR_C"/>
    <property type="match status" value="1"/>
</dbReference>
<dbReference type="Proteomes" id="UP000663828">
    <property type="component" value="Unassembled WGS sequence"/>
</dbReference>
<dbReference type="InterPro" id="IPR001837">
    <property type="entry name" value="Adenylate_cyclase-assoc_CAP"/>
</dbReference>